<keyword evidence="3" id="KW-0614">Plasmid</keyword>
<dbReference type="Pfam" id="PF00144">
    <property type="entry name" value="Beta-lactamase"/>
    <property type="match status" value="1"/>
</dbReference>
<sequence length="397" mass="44803">MHFMQPHSLLHRALGFFFVIIILWGICILTTNLLHIPSPSKLLGLGLELTPPSKSSSYFDARSISPAPSVRPLTQHPIKLDLLIPWKNGATLSLNEFLKETHTNAIVVLHENKIVYERYFNGYTESSLLPSYSVSKAILATLVGIAIDEKRIASINSDVRPMLPNEIRHQYPYPIRTWDLLNMRAGIAIPETYDSIFSKIAEMYISTDLRRFITSIPSPSGHPGARFEYRSAEYLLLGEVLRQATGQSLSSYLQKSIWHPMGAAYDATWSLDSSTSGIEKAFCCINARASDYARFGLLYLNEGIWNGKRIVPADWIRRTRIPTGYRESLGYSHGWWIPPKSSKDGDFSAIGIYGQYVYINPTKRTVIVKLSDHGAEADEILTLQAFQKISQSIQQKY</sequence>
<feature type="domain" description="Beta-lactamase-related" evidence="2">
    <location>
        <begin position="105"/>
        <end position="374"/>
    </location>
</feature>
<dbReference type="InterPro" id="IPR050789">
    <property type="entry name" value="Diverse_Enzym_Activities"/>
</dbReference>
<protein>
    <submittedName>
        <fullName evidence="3">Serine hydrolase</fullName>
    </submittedName>
</protein>
<name>A0A6M8T0T4_9NEIS</name>
<evidence type="ECO:0000313" key="4">
    <source>
        <dbReference type="Proteomes" id="UP000504844"/>
    </source>
</evidence>
<dbReference type="PANTHER" id="PTHR43283:SF14">
    <property type="entry name" value="BLL8153 PROTEIN"/>
    <property type="match status" value="1"/>
</dbReference>
<dbReference type="GO" id="GO:0016787">
    <property type="term" value="F:hydrolase activity"/>
    <property type="evidence" value="ECO:0007669"/>
    <property type="project" value="UniProtKB-KW"/>
</dbReference>
<evidence type="ECO:0000256" key="1">
    <source>
        <dbReference type="SAM" id="Phobius"/>
    </source>
</evidence>
<dbReference type="AlphaFoldDB" id="A0A6M8T0T4"/>
<dbReference type="EMBL" id="CP054144">
    <property type="protein sequence ID" value="QKJ68279.1"/>
    <property type="molecule type" value="Genomic_DNA"/>
</dbReference>
<geneLocation type="plasmid" evidence="3 4">
    <name>unnamed1</name>
</geneLocation>
<gene>
    <name evidence="3" type="ORF">HQN60_15825</name>
</gene>
<keyword evidence="1" id="KW-0812">Transmembrane</keyword>
<organism evidence="3 4">
    <name type="scientific">Deefgea piscis</name>
    <dbReference type="NCBI Taxonomy" id="2739061"/>
    <lineage>
        <taxon>Bacteria</taxon>
        <taxon>Pseudomonadati</taxon>
        <taxon>Pseudomonadota</taxon>
        <taxon>Betaproteobacteria</taxon>
        <taxon>Neisseriales</taxon>
        <taxon>Chitinibacteraceae</taxon>
        <taxon>Deefgea</taxon>
    </lineage>
</organism>
<keyword evidence="4" id="KW-1185">Reference proteome</keyword>
<accession>A0A6M8T0T4</accession>
<dbReference type="InterPro" id="IPR001466">
    <property type="entry name" value="Beta-lactam-related"/>
</dbReference>
<dbReference type="Proteomes" id="UP000504844">
    <property type="component" value="Plasmid unnamed1"/>
</dbReference>
<feature type="transmembrane region" description="Helical" evidence="1">
    <location>
        <begin position="12"/>
        <end position="34"/>
    </location>
</feature>
<evidence type="ECO:0000259" key="2">
    <source>
        <dbReference type="Pfam" id="PF00144"/>
    </source>
</evidence>
<dbReference type="KEGG" id="dee:HQN60_15825"/>
<reference evidence="3 4" key="1">
    <citation type="submission" date="2020-05" db="EMBL/GenBank/DDBJ databases">
        <title>Complete genome sequence of Deefgea sp. D17.</title>
        <authorList>
            <person name="Bae J.-W."/>
            <person name="Han J.E."/>
        </authorList>
    </citation>
    <scope>NUCLEOTIDE SEQUENCE [LARGE SCALE GENOMIC DNA]</scope>
    <source>
        <strain evidence="3 4">D17</strain>
        <plasmid evidence="3 4">unnamed1</plasmid>
    </source>
</reference>
<evidence type="ECO:0000313" key="3">
    <source>
        <dbReference type="EMBL" id="QKJ68279.1"/>
    </source>
</evidence>
<proteinExistence type="predicted"/>
<dbReference type="Gene3D" id="3.40.710.10">
    <property type="entry name" value="DD-peptidase/beta-lactamase superfamily"/>
    <property type="match status" value="1"/>
</dbReference>
<keyword evidence="1" id="KW-1133">Transmembrane helix</keyword>
<dbReference type="PANTHER" id="PTHR43283">
    <property type="entry name" value="BETA-LACTAMASE-RELATED"/>
    <property type="match status" value="1"/>
</dbReference>
<dbReference type="InterPro" id="IPR012338">
    <property type="entry name" value="Beta-lactam/transpept-like"/>
</dbReference>
<keyword evidence="1" id="KW-0472">Membrane</keyword>
<dbReference type="SUPFAM" id="SSF56601">
    <property type="entry name" value="beta-lactamase/transpeptidase-like"/>
    <property type="match status" value="1"/>
</dbReference>
<keyword evidence="3" id="KW-0378">Hydrolase</keyword>